<proteinExistence type="inferred from homology"/>
<dbReference type="InterPro" id="IPR020904">
    <property type="entry name" value="Sc_DH/Rdtase_CS"/>
</dbReference>
<dbReference type="PANTHER" id="PTHR43976">
    <property type="entry name" value="SHORT CHAIN DEHYDROGENASE"/>
    <property type="match status" value="1"/>
</dbReference>
<gene>
    <name evidence="4" type="primary">hcaB_2</name>
    <name evidence="4" type="ORF">LMG29739_01324</name>
</gene>
<reference evidence="4 5" key="1">
    <citation type="submission" date="2020-04" db="EMBL/GenBank/DDBJ databases">
        <authorList>
            <person name="De Canck E."/>
        </authorList>
    </citation>
    <scope>NUCLEOTIDE SEQUENCE [LARGE SCALE GENOMIC DNA]</scope>
    <source>
        <strain evidence="4 5">LMG 29739</strain>
    </source>
</reference>
<dbReference type="PRINTS" id="PR00080">
    <property type="entry name" value="SDRFAMILY"/>
</dbReference>
<accession>A0A6J5DC84</accession>
<evidence type="ECO:0000313" key="4">
    <source>
        <dbReference type="EMBL" id="CAB3751573.1"/>
    </source>
</evidence>
<comment type="similarity">
    <text evidence="1 3">Belongs to the short-chain dehydrogenases/reductases (SDR) family.</text>
</comment>
<dbReference type="GO" id="GO:0018498">
    <property type="term" value="F:2,3-dihydroxy-2,3-dihydro-phenylpropionate dehydrogenase activity"/>
    <property type="evidence" value="ECO:0007669"/>
    <property type="project" value="UniProtKB-EC"/>
</dbReference>
<dbReference type="InterPro" id="IPR036291">
    <property type="entry name" value="NAD(P)-bd_dom_sf"/>
</dbReference>
<dbReference type="PROSITE" id="PS00061">
    <property type="entry name" value="ADH_SHORT"/>
    <property type="match status" value="1"/>
</dbReference>
<protein>
    <submittedName>
        <fullName evidence="4">3-phenylpropionate-dihydrodiol/cinnamic acid-dihydrodiol dehydrogenase</fullName>
        <ecNumber evidence="4">1.3.1.87</ecNumber>
    </submittedName>
</protein>
<dbReference type="EMBL" id="CADIKF010000007">
    <property type="protein sequence ID" value="CAB3751573.1"/>
    <property type="molecule type" value="Genomic_DNA"/>
</dbReference>
<evidence type="ECO:0000313" key="5">
    <source>
        <dbReference type="Proteomes" id="UP000494329"/>
    </source>
</evidence>
<dbReference type="AlphaFoldDB" id="A0A6J5DC84"/>
<evidence type="ECO:0000256" key="1">
    <source>
        <dbReference type="ARBA" id="ARBA00006484"/>
    </source>
</evidence>
<evidence type="ECO:0000256" key="3">
    <source>
        <dbReference type="RuleBase" id="RU000363"/>
    </source>
</evidence>
<dbReference type="NCBIfam" id="NF004824">
    <property type="entry name" value="PRK06180.1"/>
    <property type="match status" value="1"/>
</dbReference>
<dbReference type="SUPFAM" id="SSF51735">
    <property type="entry name" value="NAD(P)-binding Rossmann-fold domains"/>
    <property type="match status" value="1"/>
</dbReference>
<organism evidence="4 5">
    <name type="scientific">Paraburkholderia solisilvae</name>
    <dbReference type="NCBI Taxonomy" id="624376"/>
    <lineage>
        <taxon>Bacteria</taxon>
        <taxon>Pseudomonadati</taxon>
        <taxon>Pseudomonadota</taxon>
        <taxon>Betaproteobacteria</taxon>
        <taxon>Burkholderiales</taxon>
        <taxon>Burkholderiaceae</taxon>
        <taxon>Paraburkholderia</taxon>
    </lineage>
</organism>
<name>A0A6J5DC84_9BURK</name>
<keyword evidence="5" id="KW-1185">Reference proteome</keyword>
<dbReference type="Gene3D" id="3.40.50.720">
    <property type="entry name" value="NAD(P)-binding Rossmann-like Domain"/>
    <property type="match status" value="1"/>
</dbReference>
<sequence>MTSTTTPVWFITGCSTGFGRQLAHAVLARGWRCVATARNKASLAGLAGEVDKAGEVGDVAGRLLTIDLDVTDARQIGSTVEAALKRFGAIDVLVNNAGYGYQAAIEEGVEAEIRAQFDVNVFGLFAMTRAVLPTMRARRKGHVLNITSLAGLAGYAGSGYYAASKHAVEGWSDSLAVEVEPLGIKVTCIEPGPFRTDWAGRSLKQTPNRIADYAETAGKRMQVTAQSSGTQHGDPVRAAQAMLSITEVSDPPRNLALGAGALDGGTKRLHALLADFDKWRDTSLGADFPEGGK</sequence>
<dbReference type="EC" id="1.3.1.87" evidence="4"/>
<dbReference type="Pfam" id="PF00106">
    <property type="entry name" value="adh_short"/>
    <property type="match status" value="1"/>
</dbReference>
<evidence type="ECO:0000256" key="2">
    <source>
        <dbReference type="ARBA" id="ARBA00023002"/>
    </source>
</evidence>
<dbReference type="RefSeq" id="WP_175110070.1">
    <property type="nucleotide sequence ID" value="NZ_CADIKF010000007.1"/>
</dbReference>
<dbReference type="CDD" id="cd05374">
    <property type="entry name" value="17beta-HSD-like_SDR_c"/>
    <property type="match status" value="1"/>
</dbReference>
<dbReference type="Proteomes" id="UP000494329">
    <property type="component" value="Unassembled WGS sequence"/>
</dbReference>
<dbReference type="InterPro" id="IPR051911">
    <property type="entry name" value="SDR_oxidoreductase"/>
</dbReference>
<dbReference type="PRINTS" id="PR00081">
    <property type="entry name" value="GDHRDH"/>
</dbReference>
<dbReference type="PANTHER" id="PTHR43976:SF16">
    <property type="entry name" value="SHORT-CHAIN DEHYDROGENASE_REDUCTASE FAMILY PROTEIN"/>
    <property type="match status" value="1"/>
</dbReference>
<keyword evidence="2 4" id="KW-0560">Oxidoreductase</keyword>
<dbReference type="InterPro" id="IPR002347">
    <property type="entry name" value="SDR_fam"/>
</dbReference>